<dbReference type="EMBL" id="JABDJR010000625">
    <property type="protein sequence ID" value="NNF08177.1"/>
    <property type="molecule type" value="Genomic_DNA"/>
</dbReference>
<proteinExistence type="predicted"/>
<protein>
    <recommendedName>
        <fullName evidence="4">Transporter</fullName>
    </recommendedName>
</protein>
<evidence type="ECO:0000256" key="1">
    <source>
        <dbReference type="SAM" id="SignalP"/>
    </source>
</evidence>
<gene>
    <name evidence="2" type="ORF">HKN21_15540</name>
</gene>
<feature type="signal peptide" evidence="1">
    <location>
        <begin position="1"/>
        <end position="22"/>
    </location>
</feature>
<organism evidence="2 3">
    <name type="scientific">Eiseniibacteriota bacterium</name>
    <dbReference type="NCBI Taxonomy" id="2212470"/>
    <lineage>
        <taxon>Bacteria</taxon>
        <taxon>Candidatus Eiseniibacteriota</taxon>
    </lineage>
</organism>
<evidence type="ECO:0000313" key="3">
    <source>
        <dbReference type="Proteomes" id="UP000547674"/>
    </source>
</evidence>
<keyword evidence="1" id="KW-0732">Signal</keyword>
<evidence type="ECO:0008006" key="4">
    <source>
        <dbReference type="Google" id="ProtNLM"/>
    </source>
</evidence>
<dbReference type="Proteomes" id="UP000547674">
    <property type="component" value="Unassembled WGS sequence"/>
</dbReference>
<feature type="chain" id="PRO_5030888421" description="Transporter" evidence="1">
    <location>
        <begin position="23"/>
        <end position="266"/>
    </location>
</feature>
<dbReference type="AlphaFoldDB" id="A0A7Y2EC26"/>
<reference evidence="2 3" key="1">
    <citation type="submission" date="2020-03" db="EMBL/GenBank/DDBJ databases">
        <title>Metabolic flexibility allows generalist bacteria to become dominant in a frequently disturbed ecosystem.</title>
        <authorList>
            <person name="Chen Y.-J."/>
            <person name="Leung P.M."/>
            <person name="Bay S.K."/>
            <person name="Hugenholtz P."/>
            <person name="Kessler A.J."/>
            <person name="Shelley G."/>
            <person name="Waite D.W."/>
            <person name="Cook P.L."/>
            <person name="Greening C."/>
        </authorList>
    </citation>
    <scope>NUCLEOTIDE SEQUENCE [LARGE SCALE GENOMIC DNA]</scope>
    <source>
        <strain evidence="2">SS_bin_28</strain>
    </source>
</reference>
<name>A0A7Y2EC26_UNCEI</name>
<comment type="caution">
    <text evidence="2">The sequence shown here is derived from an EMBL/GenBank/DDBJ whole genome shotgun (WGS) entry which is preliminary data.</text>
</comment>
<accession>A0A7Y2EC26</accession>
<evidence type="ECO:0000313" key="2">
    <source>
        <dbReference type="EMBL" id="NNF08177.1"/>
    </source>
</evidence>
<sequence length="266" mass="28846">MKILASFLLATLCLSFPSSGVAQSFLNPNTPQGSFEVELRMLHPELGSEIDLFTAAYMASMRLQVDEGFHVTLAIPYVATNESNIDNESDFGAIEAGILVENSHGPESVSLVSGSISLPTTPDNFVVPFLGLLSDWEGFRHYAPDRATLHGNYGFRARGEQLSGGFDVGADISIPTEDNDQDTELILYYGFSGAVQLSEAFELGSEFLGTWLATSDSDDNLSHSVMLGGRLVNVPVRPTFFIKLYIAEGFLEEVDHVIGLKVNLGN</sequence>